<feature type="transmembrane region" description="Helical" evidence="1">
    <location>
        <begin position="7"/>
        <end position="28"/>
    </location>
</feature>
<dbReference type="RefSeq" id="WP_258812096.1">
    <property type="nucleotide sequence ID" value="NZ_JANUGU010000003.1"/>
</dbReference>
<accession>A0ABT2CY60</accession>
<name>A0ABT2CY60_9BURK</name>
<sequence>MRVIAWMGGLLTIVIGAGYAMFCVQWLHAPVGQVLMLTAALMALPLGSFILLGRLAASVRRFVTDYIDDEAGLSGAPPA</sequence>
<dbReference type="Proteomes" id="UP001204621">
    <property type="component" value="Unassembled WGS sequence"/>
</dbReference>
<dbReference type="EMBL" id="JANUGU010000003">
    <property type="protein sequence ID" value="MCS0658912.1"/>
    <property type="molecule type" value="Genomic_DNA"/>
</dbReference>
<keyword evidence="1" id="KW-1133">Transmembrane helix</keyword>
<organism evidence="2 3">
    <name type="scientific">Massilia terrae</name>
    <dbReference type="NCBI Taxonomy" id="1811224"/>
    <lineage>
        <taxon>Bacteria</taxon>
        <taxon>Pseudomonadati</taxon>
        <taxon>Pseudomonadota</taxon>
        <taxon>Betaproteobacteria</taxon>
        <taxon>Burkholderiales</taxon>
        <taxon>Oxalobacteraceae</taxon>
        <taxon>Telluria group</taxon>
        <taxon>Massilia</taxon>
    </lineage>
</organism>
<keyword evidence="1" id="KW-0472">Membrane</keyword>
<gene>
    <name evidence="2" type="ORF">NX778_12645</name>
</gene>
<comment type="caution">
    <text evidence="2">The sequence shown here is derived from an EMBL/GenBank/DDBJ whole genome shotgun (WGS) entry which is preliminary data.</text>
</comment>
<reference evidence="2 3" key="1">
    <citation type="submission" date="2022-08" db="EMBL/GenBank/DDBJ databases">
        <title>Reclassification of Massilia species as members of the genera Telluria, Duganella, Pseudoduganella, Mokoshia gen. nov. and Zemynaea gen. nov. using orthogonal and non-orthogonal genome-based approaches.</title>
        <authorList>
            <person name="Bowman J.P."/>
        </authorList>
    </citation>
    <scope>NUCLEOTIDE SEQUENCE [LARGE SCALE GENOMIC DNA]</scope>
    <source>
        <strain evidence="2 3">JCM 31606</strain>
    </source>
</reference>
<keyword evidence="3" id="KW-1185">Reference proteome</keyword>
<feature type="transmembrane region" description="Helical" evidence="1">
    <location>
        <begin position="34"/>
        <end position="52"/>
    </location>
</feature>
<evidence type="ECO:0008006" key="4">
    <source>
        <dbReference type="Google" id="ProtNLM"/>
    </source>
</evidence>
<proteinExistence type="predicted"/>
<protein>
    <recommendedName>
        <fullName evidence="4">Transmembrane protein</fullName>
    </recommendedName>
</protein>
<evidence type="ECO:0000313" key="2">
    <source>
        <dbReference type="EMBL" id="MCS0658912.1"/>
    </source>
</evidence>
<keyword evidence="1" id="KW-0812">Transmembrane</keyword>
<evidence type="ECO:0000256" key="1">
    <source>
        <dbReference type="SAM" id="Phobius"/>
    </source>
</evidence>
<evidence type="ECO:0000313" key="3">
    <source>
        <dbReference type="Proteomes" id="UP001204621"/>
    </source>
</evidence>